<evidence type="ECO:0000313" key="4">
    <source>
        <dbReference type="Proteomes" id="UP000660047"/>
    </source>
</evidence>
<keyword evidence="2" id="KW-0812">Transmembrane</keyword>
<keyword evidence="1" id="KW-0175">Coiled coil</keyword>
<keyword evidence="2" id="KW-1133">Transmembrane helix</keyword>
<evidence type="ECO:0000256" key="2">
    <source>
        <dbReference type="SAM" id="Phobius"/>
    </source>
</evidence>
<dbReference type="RefSeq" id="WP_055222958.1">
    <property type="nucleotide sequence ID" value="NZ_BLYL01000002.1"/>
</dbReference>
<feature type="coiled-coil region" evidence="1">
    <location>
        <begin position="216"/>
        <end position="247"/>
    </location>
</feature>
<dbReference type="Gene3D" id="3.30.565.10">
    <property type="entry name" value="Histidine kinase-like ATPase, C-terminal domain"/>
    <property type="match status" value="1"/>
</dbReference>
<dbReference type="InterPro" id="IPR000014">
    <property type="entry name" value="PAS"/>
</dbReference>
<keyword evidence="2" id="KW-0472">Membrane</keyword>
<dbReference type="Proteomes" id="UP000660047">
    <property type="component" value="Unassembled WGS sequence"/>
</dbReference>
<evidence type="ECO:0000313" key="3">
    <source>
        <dbReference type="EMBL" id="GFO93425.1"/>
    </source>
</evidence>
<accession>A0AAI9NXV3</accession>
<dbReference type="InterPro" id="IPR036890">
    <property type="entry name" value="HATPase_C_sf"/>
</dbReference>
<dbReference type="AlphaFoldDB" id="A0AAI9NXV3"/>
<dbReference type="CDD" id="cd00130">
    <property type="entry name" value="PAS"/>
    <property type="match status" value="1"/>
</dbReference>
<dbReference type="EMBL" id="BLYL01000002">
    <property type="protein sequence ID" value="GFO93425.1"/>
    <property type="molecule type" value="Genomic_DNA"/>
</dbReference>
<sequence length="417" mass="46783">MSAFSSLPVFLQTLIPLLLFVEAVLELGLYIYQLSHRSKLHDNLPSLVIFAFLLTLLFSVTQGDPFNGKDAFLLDAPWLIFITVIFVVVVHFAFAMTREYRRRKNMLSPFSVKDATDKLPMGVCFADPNGRIVLCNDRMRRLSFALSGHEFQITDDLEKALEHPDKSIIANGDCYILPDKTVWQFRKQNIAVDNDENWLQMTAHNVTELYNGNVRQTAINNELKEVNRKLQKMYERMADDIKEKEILDLKIHIHDTIGRSLLTIRDIMESDENTDKKLEALQEATAVLTSDRVTASGTMEEVVQTAEILGVTVMMDGCLPADSLAEELTVVAAKECVTNCIRHAGGNEVYISVNGRKDVFDITITNNGAAPSDPIKEGSGLSSIRHSIESAGGEMHTVYKPRFELLLIIPEDASSFI</sequence>
<dbReference type="SUPFAM" id="SSF55874">
    <property type="entry name" value="ATPase domain of HSP90 chaperone/DNA topoisomerase II/histidine kinase"/>
    <property type="match status" value="1"/>
</dbReference>
<feature type="transmembrane region" description="Helical" evidence="2">
    <location>
        <begin position="76"/>
        <end position="96"/>
    </location>
</feature>
<feature type="transmembrane region" description="Helical" evidence="2">
    <location>
        <begin position="14"/>
        <end position="32"/>
    </location>
</feature>
<reference evidence="3" key="1">
    <citation type="submission" date="2020-06" db="EMBL/GenBank/DDBJ databases">
        <title>Characterization of fructooligosaccharide metabolism and fructooligosaccharide-degrading enzymes in human commensal butyrate producers.</title>
        <authorList>
            <person name="Tanno H."/>
            <person name="Fujii T."/>
            <person name="Hirano K."/>
            <person name="Maeno S."/>
            <person name="Tonozuka T."/>
            <person name="Sakamoto M."/>
            <person name="Ohkuma M."/>
            <person name="Tochio T."/>
            <person name="Endo A."/>
        </authorList>
    </citation>
    <scope>NUCLEOTIDE SEQUENCE</scope>
    <source>
        <strain evidence="3">JCM 31265</strain>
    </source>
</reference>
<comment type="caution">
    <text evidence="3">The sequence shown here is derived from an EMBL/GenBank/DDBJ whole genome shotgun (WGS) entry which is preliminary data.</text>
</comment>
<proteinExistence type="predicted"/>
<protein>
    <recommendedName>
        <fullName evidence="5">ATP-binding protein</fullName>
    </recommendedName>
</protein>
<organism evidence="3 4">
    <name type="scientific">Coprococcus eutactus</name>
    <dbReference type="NCBI Taxonomy" id="33043"/>
    <lineage>
        <taxon>Bacteria</taxon>
        <taxon>Bacillati</taxon>
        <taxon>Bacillota</taxon>
        <taxon>Clostridia</taxon>
        <taxon>Lachnospirales</taxon>
        <taxon>Lachnospiraceae</taxon>
        <taxon>Coprococcus</taxon>
    </lineage>
</organism>
<evidence type="ECO:0000256" key="1">
    <source>
        <dbReference type="SAM" id="Coils"/>
    </source>
</evidence>
<feature type="transmembrane region" description="Helical" evidence="2">
    <location>
        <begin position="44"/>
        <end position="61"/>
    </location>
</feature>
<evidence type="ECO:0008006" key="5">
    <source>
        <dbReference type="Google" id="ProtNLM"/>
    </source>
</evidence>
<name>A0AAI9NXV3_9FIRM</name>
<gene>
    <name evidence="3" type="ORF">COEU31_04710</name>
</gene>